<feature type="compositionally biased region" description="Basic and acidic residues" evidence="1">
    <location>
        <begin position="126"/>
        <end position="140"/>
    </location>
</feature>
<feature type="compositionally biased region" description="Polar residues" evidence="1">
    <location>
        <begin position="55"/>
        <end position="64"/>
    </location>
</feature>
<dbReference type="Proteomes" id="UP001151760">
    <property type="component" value="Unassembled WGS sequence"/>
</dbReference>
<evidence type="ECO:0000256" key="1">
    <source>
        <dbReference type="SAM" id="MobiDB-lite"/>
    </source>
</evidence>
<organism evidence="2 3">
    <name type="scientific">Tanacetum coccineum</name>
    <dbReference type="NCBI Taxonomy" id="301880"/>
    <lineage>
        <taxon>Eukaryota</taxon>
        <taxon>Viridiplantae</taxon>
        <taxon>Streptophyta</taxon>
        <taxon>Embryophyta</taxon>
        <taxon>Tracheophyta</taxon>
        <taxon>Spermatophyta</taxon>
        <taxon>Magnoliopsida</taxon>
        <taxon>eudicotyledons</taxon>
        <taxon>Gunneridae</taxon>
        <taxon>Pentapetalae</taxon>
        <taxon>asterids</taxon>
        <taxon>campanulids</taxon>
        <taxon>Asterales</taxon>
        <taxon>Asteraceae</taxon>
        <taxon>Asteroideae</taxon>
        <taxon>Anthemideae</taxon>
        <taxon>Anthemidinae</taxon>
        <taxon>Tanacetum</taxon>
    </lineage>
</organism>
<feature type="region of interest" description="Disordered" evidence="1">
    <location>
        <begin position="116"/>
        <end position="141"/>
    </location>
</feature>
<dbReference type="EMBL" id="BQNB010011843">
    <property type="protein sequence ID" value="GJS95878.1"/>
    <property type="molecule type" value="Genomic_DNA"/>
</dbReference>
<gene>
    <name evidence="2" type="ORF">Tco_0802846</name>
</gene>
<accession>A0ABQ5A038</accession>
<reference evidence="2" key="1">
    <citation type="journal article" date="2022" name="Int. J. Mol. Sci.">
        <title>Draft Genome of Tanacetum Coccineum: Genomic Comparison of Closely Related Tanacetum-Family Plants.</title>
        <authorList>
            <person name="Yamashiro T."/>
            <person name="Shiraishi A."/>
            <person name="Nakayama K."/>
            <person name="Satake H."/>
        </authorList>
    </citation>
    <scope>NUCLEOTIDE SEQUENCE</scope>
</reference>
<comment type="caution">
    <text evidence="2">The sequence shown here is derived from an EMBL/GenBank/DDBJ whole genome shotgun (WGS) entry which is preliminary data.</text>
</comment>
<reference evidence="2" key="2">
    <citation type="submission" date="2022-01" db="EMBL/GenBank/DDBJ databases">
        <authorList>
            <person name="Yamashiro T."/>
            <person name="Shiraishi A."/>
            <person name="Satake H."/>
            <person name="Nakayama K."/>
        </authorList>
    </citation>
    <scope>NUCLEOTIDE SEQUENCE</scope>
</reference>
<feature type="region of interest" description="Disordered" evidence="1">
    <location>
        <begin position="50"/>
        <end position="88"/>
    </location>
</feature>
<protein>
    <submittedName>
        <fullName evidence="2">Uncharacterized protein</fullName>
    </submittedName>
</protein>
<keyword evidence="3" id="KW-1185">Reference proteome</keyword>
<sequence>MLTNKSRSKYVSTLDLFRPSKVTDIELTALMIAVNNLGTSVSPLPFSVKKRKSQTVDQTQSSRFEVSVPDQNKGKTSSEVESDTQTMSLTTTTDVHALLLSNDELIEESDDDVFEAVSQEHQSPTPHKEKPKSSHARDIDASDYESSLCSKTFKPYDNYIPITERKLVRNLQHISEVLYAQVVEDNWEKHEEAVVSYADLKASIKEYYEENVDHMDQTDKIVQETMTNLDKIKEIKKIAESNNTTSRTITSLTKLLRNAQLPEVITKLNDIWSTITILSIQCASKSESLKEEPEFNQRLYRAAEGYIQNSSRLTEIANSLKVINLLSFHQRITTIKNTQVTMQADISLIKRMMTEMLQAFKGMYSSTPSGSASIPTATQPEVNASIG</sequence>
<name>A0ABQ5A038_9ASTR</name>
<proteinExistence type="predicted"/>
<evidence type="ECO:0000313" key="3">
    <source>
        <dbReference type="Proteomes" id="UP001151760"/>
    </source>
</evidence>
<evidence type="ECO:0000313" key="2">
    <source>
        <dbReference type="EMBL" id="GJS95878.1"/>
    </source>
</evidence>